<dbReference type="EMBL" id="JH930476">
    <property type="protein sequence ID" value="EKM51506.1"/>
    <property type="molecule type" value="Genomic_DNA"/>
</dbReference>
<evidence type="ECO:0000313" key="4">
    <source>
        <dbReference type="Proteomes" id="UP000008370"/>
    </source>
</evidence>
<sequence>MTPSSLHQGIAGSNLRSWRKVKISTVFVATWTVQQWISSQYEDEDVSGVPLTIRNPVLPELFKLVLAISYYFWQRRRGDRPASSSYDTQEDSLPLNSVIGDGQGGSHRDEEGKHTHQHTSGTRISPGVACAFTVLAAVLFTIHKHNLALSEELTSPMTTWLAASVGTFVAGVLSYFFLSRNIGLSQSQAALLQTAGFCIVQSTIIPKLIPSSTFPTLSAVALSTSLYFAFMEYTYTNVHSISVSAFHLLLFTCTTIVNTLVSAKSASQPAFQELSAHFSGTRVVTTAASQAAFDVALLAVVYSQGAVSAAVLHSLSAATYLLGHSLAHAQYTTGLISGSSITLLGAIAYLATSTHERYLKATPGSLFRVVAPLVLVAATLSLVYTTHAASRTLLYAPPVFKRPTLLNGITQVNTTCPRKAPPSVTSYEGNRTYHAFDDVLLVVFFSHARYNVNLDFYQEVYAEWFPNIVFVGPGSREDKGFRHSYDVLVDTYESDEDLSDPSFYKMAGRMAHHMLYTAMREYPCYDGYLWAPFDTLLNVPRLQQFDQRYFWYHSPFGQYVHNPALGNRAANRDKNRHAPPANISPDPSVNLTATWKHWGPDWWWGEPHVGVHVCMSAYLKVPLPMREHLASLTKGTRFIGGSADTMYIPGRHYTDFMHVLGLFLETDCFLEIATPTALHLVSPPGEPILYVDHWWIWQPPFNALFVRQTWARGMEVDTFHTFHWGDNVPDGVWEENPGHIPDVKQLQAESAERQGIPWSSLLNITSH</sequence>
<accession>K5UP18</accession>
<feature type="transmembrane region" description="Helical" evidence="2">
    <location>
        <begin position="245"/>
        <end position="263"/>
    </location>
</feature>
<reference evidence="3 4" key="1">
    <citation type="journal article" date="2012" name="BMC Genomics">
        <title>Comparative genomics of the white-rot fungi, Phanerochaete carnosa and P. chrysosporium, to elucidate the genetic basis of the distinct wood types they colonize.</title>
        <authorList>
            <person name="Suzuki H."/>
            <person name="MacDonald J."/>
            <person name="Syed K."/>
            <person name="Salamov A."/>
            <person name="Hori C."/>
            <person name="Aerts A."/>
            <person name="Henrissat B."/>
            <person name="Wiebenga A."/>
            <person name="vanKuyk P.A."/>
            <person name="Barry K."/>
            <person name="Lindquist E."/>
            <person name="LaButti K."/>
            <person name="Lapidus A."/>
            <person name="Lucas S."/>
            <person name="Coutinho P."/>
            <person name="Gong Y."/>
            <person name="Samejima M."/>
            <person name="Mahadevan R."/>
            <person name="Abou-Zaid M."/>
            <person name="de Vries R.P."/>
            <person name="Igarashi K."/>
            <person name="Yadav J.S."/>
            <person name="Grigoriev I.V."/>
            <person name="Master E.R."/>
        </authorList>
    </citation>
    <scope>NUCLEOTIDE SEQUENCE [LARGE SCALE GENOMIC DNA]</scope>
    <source>
        <strain evidence="3 4">HHB-10118-sp</strain>
    </source>
</reference>
<name>K5UP18_PHACS</name>
<proteinExistence type="predicted"/>
<dbReference type="OrthoDB" id="408493at2759"/>
<dbReference type="InterPro" id="IPR005049">
    <property type="entry name" value="STL-like"/>
</dbReference>
<feature type="region of interest" description="Disordered" evidence="1">
    <location>
        <begin position="80"/>
        <end position="121"/>
    </location>
</feature>
<dbReference type="GeneID" id="18913200"/>
<dbReference type="PANTHER" id="PTHR31362:SF0">
    <property type="entry name" value="EXOSTOSIN DOMAIN-CONTAINING PROTEIN-RELATED"/>
    <property type="match status" value="1"/>
</dbReference>
<keyword evidence="2" id="KW-1133">Transmembrane helix</keyword>
<dbReference type="Proteomes" id="UP000008370">
    <property type="component" value="Unassembled WGS sequence"/>
</dbReference>
<feature type="transmembrane region" description="Helical" evidence="2">
    <location>
        <begin position="365"/>
        <end position="384"/>
    </location>
</feature>
<organism evidence="3 4">
    <name type="scientific">Phanerochaete carnosa (strain HHB-10118-sp)</name>
    <name type="common">White-rot fungus</name>
    <name type="synonym">Peniophora carnosa</name>
    <dbReference type="NCBI Taxonomy" id="650164"/>
    <lineage>
        <taxon>Eukaryota</taxon>
        <taxon>Fungi</taxon>
        <taxon>Dikarya</taxon>
        <taxon>Basidiomycota</taxon>
        <taxon>Agaricomycotina</taxon>
        <taxon>Agaricomycetes</taxon>
        <taxon>Polyporales</taxon>
        <taxon>Phanerochaetaceae</taxon>
        <taxon>Phanerochaete</taxon>
    </lineage>
</organism>
<evidence type="ECO:0000256" key="2">
    <source>
        <dbReference type="SAM" id="Phobius"/>
    </source>
</evidence>
<protein>
    <submittedName>
        <fullName evidence="3">Uncharacterized protein</fullName>
    </submittedName>
</protein>
<keyword evidence="2" id="KW-0812">Transmembrane</keyword>
<feature type="transmembrane region" description="Helical" evidence="2">
    <location>
        <begin position="124"/>
        <end position="142"/>
    </location>
</feature>
<dbReference type="InParanoid" id="K5UP18"/>
<evidence type="ECO:0000256" key="1">
    <source>
        <dbReference type="SAM" id="MobiDB-lite"/>
    </source>
</evidence>
<dbReference type="PANTHER" id="PTHR31362">
    <property type="entry name" value="GLYCOSYLTRANSFERASE STELLO1-RELATED"/>
    <property type="match status" value="1"/>
</dbReference>
<dbReference type="AlphaFoldDB" id="K5UP18"/>
<gene>
    <name evidence="3" type="ORF">PHACADRAFT_212152</name>
</gene>
<evidence type="ECO:0000313" key="3">
    <source>
        <dbReference type="EMBL" id="EKM51506.1"/>
    </source>
</evidence>
<dbReference type="RefSeq" id="XP_007399318.1">
    <property type="nucleotide sequence ID" value="XM_007399256.1"/>
</dbReference>
<dbReference type="HOGENOM" id="CLU_020757_0_0_1"/>
<dbReference type="KEGG" id="pco:PHACADRAFT_212152"/>
<dbReference type="STRING" id="650164.K5UP18"/>
<keyword evidence="4" id="KW-1185">Reference proteome</keyword>
<feature type="transmembrane region" description="Helical" evidence="2">
    <location>
        <begin position="215"/>
        <end position="233"/>
    </location>
</feature>
<feature type="transmembrane region" description="Helical" evidence="2">
    <location>
        <begin position="157"/>
        <end position="178"/>
    </location>
</feature>
<feature type="transmembrane region" description="Helical" evidence="2">
    <location>
        <begin position="333"/>
        <end position="353"/>
    </location>
</feature>
<keyword evidence="2" id="KW-0472">Membrane</keyword>